<dbReference type="InterPro" id="IPR003488">
    <property type="entry name" value="DprA"/>
</dbReference>
<evidence type="ECO:0000313" key="3">
    <source>
        <dbReference type="EMBL" id="MFD2911068.1"/>
    </source>
</evidence>
<evidence type="ECO:0000313" key="4">
    <source>
        <dbReference type="Proteomes" id="UP001597561"/>
    </source>
</evidence>
<dbReference type="PANTHER" id="PTHR43022:SF1">
    <property type="entry name" value="PROTEIN SMF"/>
    <property type="match status" value="1"/>
</dbReference>
<dbReference type="Proteomes" id="UP001597561">
    <property type="component" value="Unassembled WGS sequence"/>
</dbReference>
<name>A0ABW5ZE16_9BACL</name>
<dbReference type="RefSeq" id="WP_204728673.1">
    <property type="nucleotide sequence ID" value="NZ_JAFBDK010000004.1"/>
</dbReference>
<accession>A0ABW5ZE16</accession>
<proteinExistence type="inferred from homology"/>
<organism evidence="3 4">
    <name type="scientific">Jeotgalibacillus terrae</name>
    <dbReference type="NCBI Taxonomy" id="587735"/>
    <lineage>
        <taxon>Bacteria</taxon>
        <taxon>Bacillati</taxon>
        <taxon>Bacillota</taxon>
        <taxon>Bacilli</taxon>
        <taxon>Bacillales</taxon>
        <taxon>Caryophanaceae</taxon>
        <taxon>Jeotgalibacillus</taxon>
    </lineage>
</organism>
<dbReference type="Gene3D" id="3.40.50.450">
    <property type="match status" value="1"/>
</dbReference>
<dbReference type="Pfam" id="PF02481">
    <property type="entry name" value="DNA_processg_A"/>
    <property type="match status" value="1"/>
</dbReference>
<feature type="domain" description="Smf/DprA SLOG" evidence="2">
    <location>
        <begin position="7"/>
        <end position="214"/>
    </location>
</feature>
<dbReference type="InterPro" id="IPR057666">
    <property type="entry name" value="DrpA_SLOG"/>
</dbReference>
<reference evidence="4" key="1">
    <citation type="journal article" date="2019" name="Int. J. Syst. Evol. Microbiol.">
        <title>The Global Catalogue of Microorganisms (GCM) 10K type strain sequencing project: providing services to taxonomists for standard genome sequencing and annotation.</title>
        <authorList>
            <consortium name="The Broad Institute Genomics Platform"/>
            <consortium name="The Broad Institute Genome Sequencing Center for Infectious Disease"/>
            <person name="Wu L."/>
            <person name="Ma J."/>
        </authorList>
    </citation>
    <scope>NUCLEOTIDE SEQUENCE [LARGE SCALE GENOMIC DNA]</scope>
    <source>
        <strain evidence="4">KCTC 13528</strain>
    </source>
</reference>
<sequence length="216" mass="23763">MQSNTSFITIFDSIYPDHLREIYDPPVILYSKGNAEYLSNQKMLAVVGSRKADQYTETMLNIILPDLLAEGICIVSGLAKGADSIAHRLALNGQTIGVTGSGFQHIYPRSNHDLYQQMAARQLLLSEYPPYIKPQKFHFPMRNRIIAGLSKGLLVTQAAMKSGTMITVDRALEEGRDIFSVPGSALDPLCEGTNSLISQGAKLTVSAKDILNEWAF</sequence>
<comment type="similarity">
    <text evidence="1">Belongs to the DprA/Smf family.</text>
</comment>
<comment type="caution">
    <text evidence="3">The sequence shown here is derived from an EMBL/GenBank/DDBJ whole genome shotgun (WGS) entry which is preliminary data.</text>
</comment>
<keyword evidence="4" id="KW-1185">Reference proteome</keyword>
<dbReference type="EMBL" id="JBHUPG010000007">
    <property type="protein sequence ID" value="MFD2911068.1"/>
    <property type="molecule type" value="Genomic_DNA"/>
</dbReference>
<protein>
    <submittedName>
        <fullName evidence="3">DNA-processing protein DprA</fullName>
    </submittedName>
</protein>
<gene>
    <name evidence="3" type="primary">dprA</name>
    <name evidence="3" type="ORF">ACFS5P_04220</name>
</gene>
<evidence type="ECO:0000256" key="1">
    <source>
        <dbReference type="ARBA" id="ARBA00006525"/>
    </source>
</evidence>
<dbReference type="PANTHER" id="PTHR43022">
    <property type="entry name" value="PROTEIN SMF"/>
    <property type="match status" value="1"/>
</dbReference>
<evidence type="ECO:0000259" key="2">
    <source>
        <dbReference type="Pfam" id="PF02481"/>
    </source>
</evidence>
<dbReference type="NCBIfam" id="TIGR00732">
    <property type="entry name" value="dprA"/>
    <property type="match status" value="1"/>
</dbReference>
<dbReference type="SUPFAM" id="SSF102405">
    <property type="entry name" value="MCP/YpsA-like"/>
    <property type="match status" value="1"/>
</dbReference>